<dbReference type="GO" id="GO:0080120">
    <property type="term" value="P:CAAX-box protein maturation"/>
    <property type="evidence" value="ECO:0007669"/>
    <property type="project" value="UniProtKB-ARBA"/>
</dbReference>
<keyword evidence="3" id="KW-0645">Protease</keyword>
<sequence length="248" mass="25884">MDALTDLLSYTARILPGLALIAACLLLARGRTDPLLPIGLLVLGFVLIRDTMTPTGLWRLGTAGYGVWLRLSDDAVVLTVFGVLTLALTAAVLVWAPRLRALVVWGRPSAVTLAVGAGGGVLAAAPVLALTAPVPLAERGGAVALGLLPFLLWFSMAGNLAEEVLFRGLLQGRLERDVSPLRAALLSAAVFAACHVFLATTVTDIGWPLLAFTLYEGLICALLRMRHGVVPAALAHGTAVFLLAAGLR</sequence>
<proteinExistence type="predicted"/>
<keyword evidence="3" id="KW-0482">Metalloprotease</keyword>
<dbReference type="Proteomes" id="UP000253318">
    <property type="component" value="Unassembled WGS sequence"/>
</dbReference>
<evidence type="ECO:0000259" key="2">
    <source>
        <dbReference type="Pfam" id="PF02517"/>
    </source>
</evidence>
<name>A0A368TA05_9ACTN</name>
<dbReference type="GO" id="GO:0004175">
    <property type="term" value="F:endopeptidase activity"/>
    <property type="evidence" value="ECO:0007669"/>
    <property type="project" value="UniProtKB-ARBA"/>
</dbReference>
<dbReference type="InterPro" id="IPR003675">
    <property type="entry name" value="Rce1/LyrA-like_dom"/>
</dbReference>
<keyword evidence="1" id="KW-1133">Transmembrane helix</keyword>
<feature type="transmembrane region" description="Helical" evidence="1">
    <location>
        <begin position="75"/>
        <end position="96"/>
    </location>
</feature>
<keyword evidence="1" id="KW-0812">Transmembrane</keyword>
<feature type="domain" description="CAAX prenyl protease 2/Lysostaphin resistance protein A-like" evidence="2">
    <location>
        <begin position="147"/>
        <end position="239"/>
    </location>
</feature>
<reference evidence="3 4" key="1">
    <citation type="submission" date="2018-04" db="EMBL/GenBank/DDBJ databases">
        <title>Novel actinobacteria from marine sediment.</title>
        <authorList>
            <person name="Ng Z.Y."/>
            <person name="Tan G.Y.A."/>
        </authorList>
    </citation>
    <scope>NUCLEOTIDE SEQUENCE [LARGE SCALE GENOMIC DNA]</scope>
    <source>
        <strain evidence="3 4">TPS81</strain>
    </source>
</reference>
<gene>
    <name evidence="3" type="ORF">DEF24_03850</name>
</gene>
<keyword evidence="3" id="KW-0378">Hydrolase</keyword>
<accession>A0A368TA05</accession>
<dbReference type="GO" id="GO:0008237">
    <property type="term" value="F:metallopeptidase activity"/>
    <property type="evidence" value="ECO:0007669"/>
    <property type="project" value="UniProtKB-KW"/>
</dbReference>
<feature type="transmembrane region" description="Helical" evidence="1">
    <location>
        <begin position="35"/>
        <end position="55"/>
    </location>
</feature>
<keyword evidence="1" id="KW-0472">Membrane</keyword>
<dbReference type="Pfam" id="PF02517">
    <property type="entry name" value="Rce1-like"/>
    <property type="match status" value="1"/>
</dbReference>
<feature type="transmembrane region" description="Helical" evidence="1">
    <location>
        <begin position="108"/>
        <end position="130"/>
    </location>
</feature>
<organism evidence="3 4">
    <name type="scientific">Marinitenerispora sediminis</name>
    <dbReference type="NCBI Taxonomy" id="1931232"/>
    <lineage>
        <taxon>Bacteria</taxon>
        <taxon>Bacillati</taxon>
        <taxon>Actinomycetota</taxon>
        <taxon>Actinomycetes</taxon>
        <taxon>Streptosporangiales</taxon>
        <taxon>Nocardiopsidaceae</taxon>
        <taxon>Marinitenerispora</taxon>
    </lineage>
</organism>
<dbReference type="AlphaFoldDB" id="A0A368TA05"/>
<keyword evidence="4" id="KW-1185">Reference proteome</keyword>
<dbReference type="RefSeq" id="WP_114396716.1">
    <property type="nucleotide sequence ID" value="NZ_QEIM01000016.1"/>
</dbReference>
<dbReference type="GO" id="GO:0006508">
    <property type="term" value="P:proteolysis"/>
    <property type="evidence" value="ECO:0007669"/>
    <property type="project" value="UniProtKB-KW"/>
</dbReference>
<evidence type="ECO:0000256" key="1">
    <source>
        <dbReference type="SAM" id="Phobius"/>
    </source>
</evidence>
<feature type="transmembrane region" description="Helical" evidence="1">
    <location>
        <begin position="142"/>
        <end position="161"/>
    </location>
</feature>
<evidence type="ECO:0000313" key="3">
    <source>
        <dbReference type="EMBL" id="RCV61585.1"/>
    </source>
</evidence>
<evidence type="ECO:0000313" key="4">
    <source>
        <dbReference type="Proteomes" id="UP000253318"/>
    </source>
</evidence>
<feature type="transmembrane region" description="Helical" evidence="1">
    <location>
        <begin position="230"/>
        <end position="247"/>
    </location>
</feature>
<feature type="transmembrane region" description="Helical" evidence="1">
    <location>
        <begin position="181"/>
        <end position="199"/>
    </location>
</feature>
<dbReference type="EMBL" id="QEIN01000017">
    <property type="protein sequence ID" value="RCV61585.1"/>
    <property type="molecule type" value="Genomic_DNA"/>
</dbReference>
<comment type="caution">
    <text evidence="3">The sequence shown here is derived from an EMBL/GenBank/DDBJ whole genome shotgun (WGS) entry which is preliminary data.</text>
</comment>
<dbReference type="OrthoDB" id="118729at2"/>
<protein>
    <submittedName>
        <fullName evidence="3">CPBP family intramembrane metalloprotease</fullName>
    </submittedName>
</protein>
<feature type="transmembrane region" description="Helical" evidence="1">
    <location>
        <begin position="12"/>
        <end position="28"/>
    </location>
</feature>